<dbReference type="KEGG" id="mis:MICPUN_62112"/>
<keyword evidence="4" id="KW-1185">Reference proteome</keyword>
<proteinExistence type="predicted"/>
<feature type="region of interest" description="Disordered" evidence="2">
    <location>
        <begin position="242"/>
        <end position="303"/>
    </location>
</feature>
<dbReference type="InParanoid" id="C1FHK2"/>
<dbReference type="GeneID" id="8246856"/>
<feature type="coiled-coil region" evidence="1">
    <location>
        <begin position="59"/>
        <end position="174"/>
    </location>
</feature>
<keyword evidence="1" id="KW-0175">Coiled coil</keyword>
<feature type="compositionally biased region" description="Acidic residues" evidence="2">
    <location>
        <begin position="271"/>
        <end position="284"/>
    </location>
</feature>
<gene>
    <name evidence="3" type="ORF">MICPUN_62112</name>
</gene>
<dbReference type="AlphaFoldDB" id="C1FHK2"/>
<evidence type="ECO:0000256" key="1">
    <source>
        <dbReference type="SAM" id="Coils"/>
    </source>
</evidence>
<evidence type="ECO:0000313" key="4">
    <source>
        <dbReference type="Proteomes" id="UP000002009"/>
    </source>
</evidence>
<evidence type="ECO:0000313" key="3">
    <source>
        <dbReference type="EMBL" id="ACO70114.1"/>
    </source>
</evidence>
<protein>
    <submittedName>
        <fullName evidence="3">Uncharacterized protein</fullName>
    </submittedName>
</protein>
<reference evidence="3 4" key="1">
    <citation type="journal article" date="2009" name="Science">
        <title>Green evolution and dynamic adaptations revealed by genomes of the marine picoeukaryotes Micromonas.</title>
        <authorList>
            <person name="Worden A.Z."/>
            <person name="Lee J.H."/>
            <person name="Mock T."/>
            <person name="Rouze P."/>
            <person name="Simmons M.P."/>
            <person name="Aerts A.L."/>
            <person name="Allen A.E."/>
            <person name="Cuvelier M.L."/>
            <person name="Derelle E."/>
            <person name="Everett M.V."/>
            <person name="Foulon E."/>
            <person name="Grimwood J."/>
            <person name="Gundlach H."/>
            <person name="Henrissat B."/>
            <person name="Napoli C."/>
            <person name="McDonald S.M."/>
            <person name="Parker M.S."/>
            <person name="Rombauts S."/>
            <person name="Salamov A."/>
            <person name="Von Dassow P."/>
            <person name="Badger J.H."/>
            <person name="Coutinho P.M."/>
            <person name="Demir E."/>
            <person name="Dubchak I."/>
            <person name="Gentemann C."/>
            <person name="Eikrem W."/>
            <person name="Gready J.E."/>
            <person name="John U."/>
            <person name="Lanier W."/>
            <person name="Lindquist E.A."/>
            <person name="Lucas S."/>
            <person name="Mayer K.F."/>
            <person name="Moreau H."/>
            <person name="Not F."/>
            <person name="Otillar R."/>
            <person name="Panaud O."/>
            <person name="Pangilinan J."/>
            <person name="Paulsen I."/>
            <person name="Piegu B."/>
            <person name="Poliakov A."/>
            <person name="Robbens S."/>
            <person name="Schmutz J."/>
            <person name="Toulza E."/>
            <person name="Wyss T."/>
            <person name="Zelensky A."/>
            <person name="Zhou K."/>
            <person name="Armbrust E.V."/>
            <person name="Bhattacharya D."/>
            <person name="Goodenough U.W."/>
            <person name="Van de Peer Y."/>
            <person name="Grigoriev I.V."/>
        </authorList>
    </citation>
    <scope>NUCLEOTIDE SEQUENCE [LARGE SCALE GENOMIC DNA]</scope>
    <source>
        <strain evidence="4">RCC299 / NOUM17</strain>
    </source>
</reference>
<feature type="compositionally biased region" description="Basic and acidic residues" evidence="2">
    <location>
        <begin position="317"/>
        <end position="335"/>
    </location>
</feature>
<name>C1FHK2_MICCC</name>
<feature type="region of interest" description="Disordered" evidence="2">
    <location>
        <begin position="18"/>
        <end position="39"/>
    </location>
</feature>
<evidence type="ECO:0000256" key="2">
    <source>
        <dbReference type="SAM" id="MobiDB-lite"/>
    </source>
</evidence>
<dbReference type="EMBL" id="CP001576">
    <property type="protein sequence ID" value="ACO70114.1"/>
    <property type="molecule type" value="Genomic_DNA"/>
</dbReference>
<feature type="region of interest" description="Disordered" evidence="2">
    <location>
        <begin position="317"/>
        <end position="362"/>
    </location>
</feature>
<sequence length="362" mass="40079">MFCRTGQITSQRRFISTRRATQGKAPRRMQSERHGDPSAVGIGVPVHLREHLHAPDREIFEVKAKLQALTKRLHQAEQDRDEALKVAVAADARRKAADEHASQKLEKVRTRAEAAERAAESSELLADATSAALQEMEIRAQTAEAELHRQTERVARLEEALEKQRAKGVTLEDDVDILRRRVRNLERGISSFSKASQTATEDFVDSGPREEDHSFGVNAAELLRELEDVGTDAHIDATGAVRRATARDPREPEGLGAEIMPPRLEAPVTVPEDDWGPDASDDEEAGQRRVEEWDQPEASEGSALVAVASGEDVVNLEQEREERDTQEFKGLEGHVIESAGVGEMEDDGWAGDDPSWVADKEL</sequence>
<accession>C1FHK2</accession>
<dbReference type="RefSeq" id="XP_002508856.1">
    <property type="nucleotide sequence ID" value="XM_002508810.1"/>
</dbReference>
<dbReference type="Proteomes" id="UP000002009">
    <property type="component" value="Chromosome 10"/>
</dbReference>
<organism evidence="3 4">
    <name type="scientific">Micromonas commoda (strain RCC299 / NOUM17 / CCMP2709)</name>
    <name type="common">Picoplanktonic green alga</name>
    <dbReference type="NCBI Taxonomy" id="296587"/>
    <lineage>
        <taxon>Eukaryota</taxon>
        <taxon>Viridiplantae</taxon>
        <taxon>Chlorophyta</taxon>
        <taxon>Mamiellophyceae</taxon>
        <taxon>Mamiellales</taxon>
        <taxon>Mamiellaceae</taxon>
        <taxon>Micromonas</taxon>
    </lineage>
</organism>